<proteinExistence type="predicted"/>
<gene>
    <name evidence="1" type="ORF">B9Z19DRAFT_1137189</name>
</gene>
<sequence>MDIHHEEPERPTARVIFRGPFRGPHHIIGASGAAWIKPGSSQPPDPSFDTVRHQKITHALLAELGREDLIPTPAPDDDIIDPKELWEHEKIQSLKRIERNRILYPKRLSPVDETLFMTPRKRAINPTYFRTRVTIMYLTLGDETMDSTNDPEVATTEGSGKLRLLRVGGDRPRKPQHRLDLWKRDLPSDQN</sequence>
<name>A0A2T6ZAW6_TUBBO</name>
<keyword evidence="2" id="KW-1185">Reference proteome</keyword>
<dbReference type="OrthoDB" id="5400176at2759"/>
<evidence type="ECO:0000313" key="2">
    <source>
        <dbReference type="Proteomes" id="UP000244722"/>
    </source>
</evidence>
<evidence type="ECO:0000313" key="1">
    <source>
        <dbReference type="EMBL" id="PUU72586.1"/>
    </source>
</evidence>
<dbReference type="AlphaFoldDB" id="A0A2T6ZAW6"/>
<organism evidence="1 2">
    <name type="scientific">Tuber borchii</name>
    <name type="common">White truffle</name>
    <dbReference type="NCBI Taxonomy" id="42251"/>
    <lineage>
        <taxon>Eukaryota</taxon>
        <taxon>Fungi</taxon>
        <taxon>Dikarya</taxon>
        <taxon>Ascomycota</taxon>
        <taxon>Pezizomycotina</taxon>
        <taxon>Pezizomycetes</taxon>
        <taxon>Pezizales</taxon>
        <taxon>Tuberaceae</taxon>
        <taxon>Tuber</taxon>
    </lineage>
</organism>
<protein>
    <submittedName>
        <fullName evidence="1">Uncharacterized protein</fullName>
    </submittedName>
</protein>
<dbReference type="Proteomes" id="UP000244722">
    <property type="component" value="Unassembled WGS sequence"/>
</dbReference>
<reference evidence="1 2" key="1">
    <citation type="submission" date="2017-04" db="EMBL/GenBank/DDBJ databases">
        <title>Draft genome sequence of Tuber borchii Vittad., a whitish edible truffle.</title>
        <authorList>
            <consortium name="DOE Joint Genome Institute"/>
            <person name="Murat C."/>
            <person name="Kuo A."/>
            <person name="Barry K.W."/>
            <person name="Clum A."/>
            <person name="Dockter R.B."/>
            <person name="Fauchery L."/>
            <person name="Iotti M."/>
            <person name="Kohler A."/>
            <person name="Labutti K."/>
            <person name="Lindquist E.A."/>
            <person name="Lipzen A."/>
            <person name="Ohm R.A."/>
            <person name="Wang M."/>
            <person name="Grigoriev I.V."/>
            <person name="Zambonelli A."/>
            <person name="Martin F.M."/>
        </authorList>
    </citation>
    <scope>NUCLEOTIDE SEQUENCE [LARGE SCALE GENOMIC DNA]</scope>
    <source>
        <strain evidence="1 2">Tbo3840</strain>
    </source>
</reference>
<accession>A0A2T6ZAW6</accession>
<comment type="caution">
    <text evidence="1">The sequence shown here is derived from an EMBL/GenBank/DDBJ whole genome shotgun (WGS) entry which is preliminary data.</text>
</comment>
<dbReference type="EMBL" id="NESQ01000500">
    <property type="protein sequence ID" value="PUU72586.1"/>
    <property type="molecule type" value="Genomic_DNA"/>
</dbReference>